<dbReference type="InterPro" id="IPR006311">
    <property type="entry name" value="TAT_signal"/>
</dbReference>
<dbReference type="SUPFAM" id="SSF141130">
    <property type="entry name" value="Acetamidase/Formamidase-like"/>
    <property type="match status" value="1"/>
</dbReference>
<gene>
    <name evidence="1" type="ORF">UFOPK3564_00829</name>
</gene>
<dbReference type="EMBL" id="CAFBMK010000032">
    <property type="protein sequence ID" value="CAB4905144.1"/>
    <property type="molecule type" value="Genomic_DNA"/>
</dbReference>
<sequence length="433" mass="45793">MSSNTPRAALGGALAAALVAAGIAASPATAASKPPKPVKVRSTPDNVVYGGFPIDRRPVSTVKPGQVVTIDTLSSVGITVPDVSPVQYFGKLGVKASDVLPDATAFWKTLPKRTKYAGVHTLTGPVDVAGAEPGDTLEIEVMDLQTRVPYGVNLTAPDSGVFSTTYPGFRPGDAPLRIPTAPADAIAGLAPDVRQHLLRTGRSKRKGSRGKEVVFFARGVEVPLHKFMGVMAVKPADGAYVGYTPGAGPYPDGVQSSVPPGPYGGNLDVRDLTVGSKLYLPVFQKGAGFYTGDSHSVQGDGEVSGTANEQSLVGTFRFKVHKRRSTGPYAEDAKNWMVMGIDHDLDRALKLSVRRAVKWLVDHKGMTEAKAYSFASIAVDFTISEAVDRTQVVTGRIPKDVFFRSGRVKAGALAERARTTKASVPIARHDHGH</sequence>
<reference evidence="1" key="1">
    <citation type="submission" date="2020-05" db="EMBL/GenBank/DDBJ databases">
        <authorList>
            <person name="Chiriac C."/>
            <person name="Salcher M."/>
            <person name="Ghai R."/>
            <person name="Kavagutti S V."/>
        </authorList>
    </citation>
    <scope>NUCLEOTIDE SEQUENCE</scope>
</reference>
<organism evidence="1">
    <name type="scientific">freshwater metagenome</name>
    <dbReference type="NCBI Taxonomy" id="449393"/>
    <lineage>
        <taxon>unclassified sequences</taxon>
        <taxon>metagenomes</taxon>
        <taxon>ecological metagenomes</taxon>
    </lineage>
</organism>
<dbReference type="PANTHER" id="PTHR31891:SF1">
    <property type="entry name" value="FORMAMIDASE C869.04-RELATED"/>
    <property type="match status" value="1"/>
</dbReference>
<dbReference type="AlphaFoldDB" id="A0A6J7GDW6"/>
<protein>
    <submittedName>
        <fullName evidence="1">Unannotated protein</fullName>
    </submittedName>
</protein>
<evidence type="ECO:0000313" key="1">
    <source>
        <dbReference type="EMBL" id="CAB4905144.1"/>
    </source>
</evidence>
<dbReference type="Gene3D" id="3.10.28.20">
    <property type="entry name" value="Acetamidase/Formamidase-like domains"/>
    <property type="match status" value="1"/>
</dbReference>
<accession>A0A6J7GDW6</accession>
<dbReference type="PROSITE" id="PS51318">
    <property type="entry name" value="TAT"/>
    <property type="match status" value="1"/>
</dbReference>
<proteinExistence type="predicted"/>
<dbReference type="InterPro" id="IPR004304">
    <property type="entry name" value="FmdA_AmdA"/>
</dbReference>
<dbReference type="Pfam" id="PF03069">
    <property type="entry name" value="FmdA_AmdA"/>
    <property type="match status" value="2"/>
</dbReference>
<dbReference type="PANTHER" id="PTHR31891">
    <property type="entry name" value="FORMAMIDASE C869.04-RELATED"/>
    <property type="match status" value="1"/>
</dbReference>
<dbReference type="GO" id="GO:0016811">
    <property type="term" value="F:hydrolase activity, acting on carbon-nitrogen (but not peptide) bonds, in linear amides"/>
    <property type="evidence" value="ECO:0007669"/>
    <property type="project" value="InterPro"/>
</dbReference>
<dbReference type="Gene3D" id="2.60.120.580">
    <property type="entry name" value="Acetamidase/Formamidase-like domains"/>
    <property type="match status" value="2"/>
</dbReference>
<name>A0A6J7GDW6_9ZZZZ</name>